<dbReference type="EMBL" id="JAADJT010000005">
    <property type="protein sequence ID" value="NGZ85248.1"/>
    <property type="molecule type" value="Genomic_DNA"/>
</dbReference>
<comment type="caution">
    <text evidence="1">The sequence shown here is derived from an EMBL/GenBank/DDBJ whole genome shotgun (WGS) entry which is preliminary data.</text>
</comment>
<sequence length="159" mass="16253">MSHTPRQTGLSLVELLIAVALTAMLLAPLTAILRGGAAASASVGEQTELQSQAQFAMQRMIARVQATPPALLPAKADDTSSGTWLAPALYDLRANADGTLALNETIGGVSRVIAEPATSLSITSPSVSTGRTLVVIALTLGGNNGSVSLRETARLGGYQ</sequence>
<dbReference type="Proteomes" id="UP000666369">
    <property type="component" value="Unassembled WGS sequence"/>
</dbReference>
<keyword evidence="2" id="KW-1185">Reference proteome</keyword>
<proteinExistence type="predicted"/>
<gene>
    <name evidence="1" type="ORF">GW587_13400</name>
</gene>
<name>A0ABX0FKY2_9BURK</name>
<reference evidence="1 2" key="1">
    <citation type="submission" date="2020-01" db="EMBL/GenBank/DDBJ databases">
        <authorList>
            <person name="Lee S.D."/>
        </authorList>
    </citation>
    <scope>NUCLEOTIDE SEQUENCE [LARGE SCALE GENOMIC DNA]</scope>
    <source>
        <strain evidence="1 2">SAP-35</strain>
    </source>
</reference>
<organism evidence="1 2">
    <name type="scientific">Duganella aceris</name>
    <dbReference type="NCBI Taxonomy" id="2703883"/>
    <lineage>
        <taxon>Bacteria</taxon>
        <taxon>Pseudomonadati</taxon>
        <taxon>Pseudomonadota</taxon>
        <taxon>Betaproteobacteria</taxon>
        <taxon>Burkholderiales</taxon>
        <taxon>Oxalobacteraceae</taxon>
        <taxon>Telluria group</taxon>
        <taxon>Duganella</taxon>
    </lineage>
</organism>
<reference evidence="2" key="2">
    <citation type="submission" date="2023-07" db="EMBL/GenBank/DDBJ databases">
        <title>Duganella aceri sp. nov., isolated from tree sap.</title>
        <authorList>
            <person name="Kim I.S."/>
        </authorList>
    </citation>
    <scope>NUCLEOTIDE SEQUENCE [LARGE SCALE GENOMIC DNA]</scope>
    <source>
        <strain evidence="2">SAP-35</strain>
    </source>
</reference>
<evidence type="ECO:0000313" key="1">
    <source>
        <dbReference type="EMBL" id="NGZ85248.1"/>
    </source>
</evidence>
<protein>
    <recommendedName>
        <fullName evidence="3">Prepilin-type N-terminal cleavage/methylation domain-containing protein</fullName>
    </recommendedName>
</protein>
<dbReference type="Pfam" id="PF07963">
    <property type="entry name" value="N_methyl"/>
    <property type="match status" value="1"/>
</dbReference>
<accession>A0ABX0FKY2</accession>
<dbReference type="InterPro" id="IPR012902">
    <property type="entry name" value="N_methyl_site"/>
</dbReference>
<dbReference type="RefSeq" id="WP_166103543.1">
    <property type="nucleotide sequence ID" value="NZ_JAADJT010000005.1"/>
</dbReference>
<evidence type="ECO:0000313" key="2">
    <source>
        <dbReference type="Proteomes" id="UP000666369"/>
    </source>
</evidence>
<evidence type="ECO:0008006" key="3">
    <source>
        <dbReference type="Google" id="ProtNLM"/>
    </source>
</evidence>